<dbReference type="AlphaFoldDB" id="A0A174HV06"/>
<reference evidence="1 2" key="1">
    <citation type="submission" date="2015-09" db="EMBL/GenBank/DDBJ databases">
        <authorList>
            <consortium name="Pathogen Informatics"/>
        </authorList>
    </citation>
    <scope>NUCLEOTIDE SEQUENCE [LARGE SCALE GENOMIC DNA]</scope>
    <source>
        <strain evidence="1 2">2789STDY5834835</strain>
    </source>
</reference>
<dbReference type="Proteomes" id="UP000095679">
    <property type="component" value="Unassembled WGS sequence"/>
</dbReference>
<evidence type="ECO:0000313" key="1">
    <source>
        <dbReference type="EMBL" id="CUO78061.1"/>
    </source>
</evidence>
<organism evidence="1 2">
    <name type="scientific">Anaerobutyricum hallii</name>
    <dbReference type="NCBI Taxonomy" id="39488"/>
    <lineage>
        <taxon>Bacteria</taxon>
        <taxon>Bacillati</taxon>
        <taxon>Bacillota</taxon>
        <taxon>Clostridia</taxon>
        <taxon>Lachnospirales</taxon>
        <taxon>Lachnospiraceae</taxon>
        <taxon>Anaerobutyricum</taxon>
    </lineage>
</organism>
<accession>A0A174HV06</accession>
<name>A0A174HV06_9FIRM</name>
<dbReference type="EMBL" id="CYZL01000024">
    <property type="protein sequence ID" value="CUO78061.1"/>
    <property type="molecule type" value="Genomic_DNA"/>
</dbReference>
<proteinExistence type="predicted"/>
<protein>
    <submittedName>
        <fullName evidence="1">Uncharacterized protein</fullName>
    </submittedName>
</protein>
<sequence length="123" mass="14820">MREIDITKEPINCIDELIIDEEKRSIEATYELWMDVDKYFGTKTRTDSSIWVNFYTFWHLDNPAEITAQMVLNGDNSCEEKEWELTQEEKEFFHKMMEDYCMQKNGCTLREFFEKYGHSTSEV</sequence>
<dbReference type="RefSeq" id="WP_055299319.1">
    <property type="nucleotide sequence ID" value="NZ_BLYK01000073.1"/>
</dbReference>
<evidence type="ECO:0000313" key="2">
    <source>
        <dbReference type="Proteomes" id="UP000095679"/>
    </source>
</evidence>
<gene>
    <name evidence="1" type="ORF">ERS852450_02411</name>
</gene>